<protein>
    <submittedName>
        <fullName evidence="1">Uncharacterized protein</fullName>
    </submittedName>
</protein>
<dbReference type="OrthoDB" id="10019488at2"/>
<reference evidence="1" key="1">
    <citation type="submission" date="2015-07" db="EMBL/GenBank/DDBJ databases">
        <title>Draft Genome Sequences of Anaerolinea thermolimosa IMO-1, Bellilinea caldifistulae GOMI-1, Leptolinea tardivitalis YMTK-2, Levilinea saccharolytica KIBI-1,Longilinea arvoryzae KOME-1, Previously Described as Members of the Anaerolineaceae (Chloroflexi).</title>
        <authorList>
            <person name="Sekiguchi Y."/>
            <person name="Ohashi A."/>
            <person name="Matsuura N."/>
            <person name="Tourlousse M.D."/>
        </authorList>
    </citation>
    <scope>NUCLEOTIDE SEQUENCE [LARGE SCALE GENOMIC DNA]</scope>
    <source>
        <strain evidence="1">KOME-1</strain>
    </source>
</reference>
<organism evidence="1">
    <name type="scientific">Longilinea arvoryzae</name>
    <dbReference type="NCBI Taxonomy" id="360412"/>
    <lineage>
        <taxon>Bacteria</taxon>
        <taxon>Bacillati</taxon>
        <taxon>Chloroflexota</taxon>
        <taxon>Anaerolineae</taxon>
        <taxon>Anaerolineales</taxon>
        <taxon>Anaerolineaceae</taxon>
        <taxon>Longilinea</taxon>
    </lineage>
</organism>
<dbReference type="STRING" id="360412.LARV_00643"/>
<accession>A0A0S7B731</accession>
<name>A0A0S7B731_9CHLR</name>
<dbReference type="RefSeq" id="WP_075072286.1">
    <property type="nucleotide sequence ID" value="NZ_DF967972.1"/>
</dbReference>
<evidence type="ECO:0000313" key="2">
    <source>
        <dbReference type="Proteomes" id="UP000055060"/>
    </source>
</evidence>
<dbReference type="Proteomes" id="UP000055060">
    <property type="component" value="Unassembled WGS sequence"/>
</dbReference>
<keyword evidence="2" id="KW-1185">Reference proteome</keyword>
<evidence type="ECO:0000313" key="1">
    <source>
        <dbReference type="EMBL" id="GAP12903.1"/>
    </source>
</evidence>
<dbReference type="AlphaFoldDB" id="A0A0S7B731"/>
<sequence>MYSLRIACGSETVWLHGPSIQPPVKGARRLPIPRALEGGRCEEQIDLLLEGTPASVQWMIQTIERLLARARTGAGAGLHLMPSAADTEWEACLLDGRVELLGAGTPERGRGSQALRLFLVRGDCWQGSLTALPLSNPNGANVTNGLTLFNHCDADALHANYADSNDAQGSLPAPARVELFHDLSGPEPVTDIWLGEGAAPLPHDLLEGEAATTTLTTQVIGDSTCSGGGYRRVSWEGAAEVEILAWELNSNWLEQAGGRCFRPLLRFANLFDCADLQVHLQVHSGGSVLFESPFQTLQPGARLQELAPVMLPPWSLAADSPAGLALAWIGRRVSGESTTLDLDFLALLPLRGWRRYWSLDGLPAGARLLDDPLEQRCVTLHPQNGELAGHVAQGPGLEVQPGQAQCFAALFATGSPAGMDTTARVRLKITYRPRRRTV</sequence>
<gene>
    <name evidence="1" type="ORF">LARV_00643</name>
</gene>
<proteinExistence type="predicted"/>
<dbReference type="EMBL" id="DF967972">
    <property type="protein sequence ID" value="GAP12903.1"/>
    <property type="molecule type" value="Genomic_DNA"/>
</dbReference>